<dbReference type="Proteomes" id="UP000821656">
    <property type="component" value="Unassembled WGS sequence"/>
</dbReference>
<feature type="region of interest" description="Disordered" evidence="1">
    <location>
        <begin position="1"/>
        <end position="24"/>
    </location>
</feature>
<keyword evidence="2" id="KW-0472">Membrane</keyword>
<dbReference type="RefSeq" id="WP_236887806.1">
    <property type="nucleotide sequence ID" value="NZ_CP016090.1"/>
</dbReference>
<name>A0A9Q5CVY0_CLOBE</name>
<evidence type="ECO:0000256" key="2">
    <source>
        <dbReference type="SAM" id="Phobius"/>
    </source>
</evidence>
<comment type="caution">
    <text evidence="3">The sequence shown here is derived from an EMBL/GenBank/DDBJ whole genome shotgun (WGS) entry which is preliminary data.</text>
</comment>
<organism evidence="3 4">
    <name type="scientific">Clostridium beijerinckii</name>
    <name type="common">Clostridium MP</name>
    <dbReference type="NCBI Taxonomy" id="1520"/>
    <lineage>
        <taxon>Bacteria</taxon>
        <taxon>Bacillati</taxon>
        <taxon>Bacillota</taxon>
        <taxon>Clostridia</taxon>
        <taxon>Eubacteriales</taxon>
        <taxon>Clostridiaceae</taxon>
        <taxon>Clostridium</taxon>
    </lineage>
</organism>
<proteinExistence type="predicted"/>
<reference evidence="3" key="1">
    <citation type="submission" date="2020-05" db="EMBL/GenBank/DDBJ databases">
        <title>Genomic insights into acetone-butanol-ethanol (ABE) fermentation by sequencing solventogenic clostridia strains.</title>
        <authorList>
            <person name="Brown S."/>
        </authorList>
    </citation>
    <scope>NUCLEOTIDE SEQUENCE</scope>
    <source>
        <strain evidence="3">DJ126</strain>
    </source>
</reference>
<feature type="transmembrane region" description="Helical" evidence="2">
    <location>
        <begin position="31"/>
        <end position="52"/>
    </location>
</feature>
<protein>
    <submittedName>
        <fullName evidence="3">Uncharacterized protein</fullName>
    </submittedName>
</protein>
<accession>A0A9Q5CVY0</accession>
<keyword evidence="2" id="KW-0812">Transmembrane</keyword>
<sequence length="107" mass="12023">MARVKKNAQNQQQNSLTQQQSDISHPTPSEIAAFASCLGIYVVLSYTNVSFIRLYEVYNNIQEGNTNFTITPNINITTGFTYYCIGTLLRIIGAIQRVDEESQITIL</sequence>
<evidence type="ECO:0000313" key="3">
    <source>
        <dbReference type="EMBL" id="NRV11332.1"/>
    </source>
</evidence>
<gene>
    <name evidence="3" type="ORF">DFH45_004295</name>
</gene>
<evidence type="ECO:0000313" key="4">
    <source>
        <dbReference type="Proteomes" id="UP000821656"/>
    </source>
</evidence>
<dbReference type="AlphaFoldDB" id="A0A9Q5CVY0"/>
<evidence type="ECO:0000256" key="1">
    <source>
        <dbReference type="SAM" id="MobiDB-lite"/>
    </source>
</evidence>
<keyword evidence="2" id="KW-1133">Transmembrane helix</keyword>
<dbReference type="EMBL" id="JABSXK010000001">
    <property type="protein sequence ID" value="NRV11332.1"/>
    <property type="molecule type" value="Genomic_DNA"/>
</dbReference>
<feature type="compositionally biased region" description="Low complexity" evidence="1">
    <location>
        <begin position="9"/>
        <end position="21"/>
    </location>
</feature>